<dbReference type="EMBL" id="CP041186">
    <property type="protein sequence ID" value="QDG50301.1"/>
    <property type="molecule type" value="Genomic_DNA"/>
</dbReference>
<reference evidence="2 3" key="1">
    <citation type="submission" date="2019-06" db="EMBL/GenBank/DDBJ databases">
        <title>Persicimonas caeni gen. nov., sp. nov., a predatory bacterium isolated from solar saltern.</title>
        <authorList>
            <person name="Wang S."/>
        </authorList>
    </citation>
    <scope>NUCLEOTIDE SEQUENCE [LARGE SCALE GENOMIC DNA]</scope>
    <source>
        <strain evidence="2 3">YN101</strain>
    </source>
</reference>
<keyword evidence="1" id="KW-0732">Signal</keyword>
<accession>A0A4Y6PPL8</accession>
<feature type="signal peptide" evidence="1">
    <location>
        <begin position="1"/>
        <end position="24"/>
    </location>
</feature>
<proteinExistence type="predicted"/>
<protein>
    <recommendedName>
        <fullName evidence="4">Lipocalin-like domain-containing protein</fullName>
    </recommendedName>
</protein>
<keyword evidence="3" id="KW-1185">Reference proteome</keyword>
<organism evidence="2 3">
    <name type="scientific">Persicimonas caeni</name>
    <dbReference type="NCBI Taxonomy" id="2292766"/>
    <lineage>
        <taxon>Bacteria</taxon>
        <taxon>Deltaproteobacteria</taxon>
        <taxon>Bradymonadales</taxon>
        <taxon>Bradymonadaceae</taxon>
        <taxon>Persicimonas</taxon>
    </lineage>
</organism>
<accession>A0A5B8Y0H8</accession>
<dbReference type="OrthoDB" id="5512161at2"/>
<evidence type="ECO:0000256" key="1">
    <source>
        <dbReference type="SAM" id="SignalP"/>
    </source>
</evidence>
<evidence type="ECO:0008006" key="4">
    <source>
        <dbReference type="Google" id="ProtNLM"/>
    </source>
</evidence>
<dbReference type="RefSeq" id="WP_141196797.1">
    <property type="nucleotide sequence ID" value="NZ_CP041186.1"/>
</dbReference>
<evidence type="ECO:0000313" key="2">
    <source>
        <dbReference type="EMBL" id="QDG50301.1"/>
    </source>
</evidence>
<dbReference type="AlphaFoldDB" id="A0A4Y6PPL8"/>
<dbReference type="Proteomes" id="UP000315995">
    <property type="component" value="Chromosome"/>
</dbReference>
<name>A0A4Y6PPL8_PERCE</name>
<sequence length="186" mass="20655">MKGKLWTSLAIAAAMSLMVSLPTAVGQGTDDKEKVQEEFSGTYGVENGKDAARKKINRSIDRIVEEMAFYKRPWADDKLEAKTVPCATLEVSFPGDDIAVECDDRPVYKSPVGNEKTTYTASDGSKYALRQNLDGRTLTQTFVSEDGTRTNKMTLTPSGKTILMRVRLESGQLPRPLEYSLTYEKK</sequence>
<evidence type="ECO:0000313" key="3">
    <source>
        <dbReference type="Proteomes" id="UP000315995"/>
    </source>
</evidence>
<gene>
    <name evidence="2" type="ORF">FIV42_06005</name>
</gene>
<feature type="chain" id="PRO_5030106193" description="Lipocalin-like domain-containing protein" evidence="1">
    <location>
        <begin position="25"/>
        <end position="186"/>
    </location>
</feature>